<proteinExistence type="predicted"/>
<protein>
    <submittedName>
        <fullName evidence="1">Uncharacterized protein</fullName>
    </submittedName>
</protein>
<name>A0A9Q7XRI4_9BURK</name>
<evidence type="ECO:0000313" key="1">
    <source>
        <dbReference type="EMBL" id="SPD64262.1"/>
    </source>
</evidence>
<dbReference type="EMBL" id="LT984813">
    <property type="protein sequence ID" value="SPD64262.1"/>
    <property type="molecule type" value="Genomic_DNA"/>
</dbReference>
<accession>A0A9Q7XRI4</accession>
<dbReference type="AlphaFoldDB" id="A0A9Q7XRI4"/>
<sequence length="63" mass="7191">MAPERFNRESACRGIGENPRIKNRAVLPIARVAGMERQALRQRQSKKPEARLPAFLYSLVGRE</sequence>
<reference evidence="1 2" key="1">
    <citation type="submission" date="2018-01" db="EMBL/GenBank/DDBJ databases">
        <authorList>
            <person name="Clerissi C."/>
        </authorList>
    </citation>
    <scope>NUCLEOTIDE SEQUENCE [LARGE SCALE GENOMIC DNA]</scope>
    <source>
        <strain evidence="1">Cupriavidus taiwanensis SWF 66322</strain>
    </source>
</reference>
<evidence type="ECO:0000313" key="2">
    <source>
        <dbReference type="Proteomes" id="UP000254259"/>
    </source>
</evidence>
<dbReference type="Proteomes" id="UP000254259">
    <property type="component" value="Chromosome CBM2636"/>
</dbReference>
<organism evidence="1 2">
    <name type="scientific">Cupriavidus taiwanensis</name>
    <dbReference type="NCBI Taxonomy" id="164546"/>
    <lineage>
        <taxon>Bacteria</taxon>
        <taxon>Pseudomonadati</taxon>
        <taxon>Pseudomonadota</taxon>
        <taxon>Betaproteobacteria</taxon>
        <taxon>Burkholderiales</taxon>
        <taxon>Burkholderiaceae</taxon>
        <taxon>Cupriavidus</taxon>
    </lineage>
</organism>
<gene>
    <name evidence="1" type="ORF">CBM2636_11278</name>
</gene>